<dbReference type="PANTHER" id="PTHR22847:SF637">
    <property type="entry name" value="WD REPEAT DOMAIN 5B"/>
    <property type="match status" value="1"/>
</dbReference>
<feature type="repeat" description="WD" evidence="3">
    <location>
        <begin position="939"/>
        <end position="976"/>
    </location>
</feature>
<feature type="repeat" description="WD" evidence="3">
    <location>
        <begin position="1741"/>
        <end position="1787"/>
    </location>
</feature>
<comment type="caution">
    <text evidence="5">The sequence shown here is derived from an EMBL/GenBank/DDBJ whole genome shotgun (WGS) entry which is preliminary data.</text>
</comment>
<feature type="region of interest" description="Disordered" evidence="4">
    <location>
        <begin position="1151"/>
        <end position="1220"/>
    </location>
</feature>
<dbReference type="PRINTS" id="PR00320">
    <property type="entry name" value="GPROTEINBRPT"/>
</dbReference>
<evidence type="ECO:0000313" key="5">
    <source>
        <dbReference type="EMBL" id="GGZ35127.1"/>
    </source>
</evidence>
<feature type="repeat" description="WD" evidence="3">
    <location>
        <begin position="1535"/>
        <end position="1558"/>
    </location>
</feature>
<keyword evidence="2" id="KW-0677">Repeat</keyword>
<dbReference type="Gene3D" id="2.130.10.10">
    <property type="entry name" value="YVTN repeat-like/Quinoprotein amine dehydrogenase"/>
    <property type="match status" value="7"/>
</dbReference>
<dbReference type="InterPro" id="IPR036322">
    <property type="entry name" value="WD40_repeat_dom_sf"/>
</dbReference>
<gene>
    <name evidence="5" type="ORF">GCM10010365_64940</name>
</gene>
<feature type="repeat" description="WD" evidence="3">
    <location>
        <begin position="1789"/>
        <end position="1833"/>
    </location>
</feature>
<evidence type="ECO:0000256" key="4">
    <source>
        <dbReference type="SAM" id="MobiDB-lite"/>
    </source>
</evidence>
<dbReference type="InterPro" id="IPR019775">
    <property type="entry name" value="WD40_repeat_CS"/>
</dbReference>
<keyword evidence="1 3" id="KW-0853">WD repeat</keyword>
<feature type="repeat" description="WD" evidence="3">
    <location>
        <begin position="1460"/>
        <end position="1506"/>
    </location>
</feature>
<dbReference type="PROSITE" id="PS50082">
    <property type="entry name" value="WD_REPEATS_2"/>
    <property type="match status" value="12"/>
</dbReference>
<dbReference type="Pfam" id="PF00400">
    <property type="entry name" value="WD40"/>
    <property type="match status" value="13"/>
</dbReference>
<feature type="repeat" description="WD" evidence="3">
    <location>
        <begin position="847"/>
        <end position="891"/>
    </location>
</feature>
<reference evidence="5" key="2">
    <citation type="submission" date="2020-09" db="EMBL/GenBank/DDBJ databases">
        <authorList>
            <person name="Sun Q."/>
            <person name="Ohkuma M."/>
        </authorList>
    </citation>
    <scope>NUCLEOTIDE SEQUENCE</scope>
    <source>
        <strain evidence="5">JCM 4815</strain>
    </source>
</reference>
<feature type="repeat" description="WD" evidence="3">
    <location>
        <begin position="1696"/>
        <end position="1739"/>
    </location>
</feature>
<dbReference type="SMART" id="SM00320">
    <property type="entry name" value="WD40"/>
    <property type="match status" value="15"/>
</dbReference>
<evidence type="ECO:0000313" key="6">
    <source>
        <dbReference type="Proteomes" id="UP000622166"/>
    </source>
</evidence>
<keyword evidence="6" id="KW-1185">Reference proteome</keyword>
<evidence type="ECO:0000256" key="3">
    <source>
        <dbReference type="PROSITE-ProRule" id="PRU00221"/>
    </source>
</evidence>
<dbReference type="InterPro" id="IPR015943">
    <property type="entry name" value="WD40/YVTN_repeat-like_dom_sf"/>
</dbReference>
<dbReference type="InterPro" id="IPR020472">
    <property type="entry name" value="WD40_PAC1"/>
</dbReference>
<feature type="repeat" description="WD" evidence="3">
    <location>
        <begin position="1235"/>
        <end position="1250"/>
    </location>
</feature>
<feature type="compositionally biased region" description="Polar residues" evidence="4">
    <location>
        <begin position="1194"/>
        <end position="1220"/>
    </location>
</feature>
<evidence type="ECO:0008006" key="7">
    <source>
        <dbReference type="Google" id="ProtNLM"/>
    </source>
</evidence>
<feature type="repeat" description="WD" evidence="3">
    <location>
        <begin position="1034"/>
        <end position="1071"/>
    </location>
</feature>
<dbReference type="PROSITE" id="PS00678">
    <property type="entry name" value="WD_REPEATS_1"/>
    <property type="match status" value="3"/>
</dbReference>
<sequence length="1894" mass="201482">MNEHDEQTVTATPAIEVFSMSIGHFDDPALPDLPVDSQVGRVVELLAPFGGRHIPWAAPALERNASAVQHRLDQWVGSGARSIDGSVLYWVGHGWSDGHRAALAHTESPFRVGESGLSPEQLADAIRRRQARPGCESWVLIVVDTCDSKKFVELLNAQLDQGGGVRNVLLVGVSGEGATTLGRFTDTLSRVLGTTYAANQRISLRSLADQLEDSLDCKIARHQLGGAQLVHVQPPAASWMSASYDTILYLEDVLDLLAPDERRHFWAKAHGAEYGELSWFFEGRTTELFEIATWLRTTTSGMLVVCGRAGSGKSALLGNVMIQSMPDLRVALVRRGLATPLAPKDTPPDQVFHAVIHLSGLTVPQIIARIADAAGLEAPPSQHDASVGMATDLDWLADSLTRVTGPAALAANTPFTVLADALDESTDPLDTARSLLARIASILGVRVVVGTRVSTREVVDLPPPDTDLLEALAFPPPKAVAADGTTGAGSTLVRVTRDPDAIRAYVRRRLLAAKAFGQHGESVHHMREVTEADIERVSCFVAGQNREFLYARLAVYELVENARMLTRHRAASLTRLLAGDHQDLFERALTRLTEENDRFPALLRALALARGRGVPEADGIWATMASVLETGYDWLEDGTDARAAWGSAIEKLLVRAAAYIIVDSPTADAPSARSAEPAGRSETGTVYRLAHRTFAEYFTTRDSRRERSRQDRLRVATALLDTATDEALATDSPGLPTYLARHLSGHIADAGLWDALAGRPAVLDGLDPDAVTADSLRTLFGRRSMPPAIAGIISARDALVVAPPADRAGLRQMATAMHSARQVIDEPTRSWGVYAAHARSITPHVRLSGHTASLNSVRSLNLPGRGTVIASASDDHTIRLWDPATATPIGSPLTGHTDTVEDLVPFRRPDGRVMLASSGGDGTVRLWDVHTGQQAGEPLTGHVGRIFGICAFPGDLPGRSVRLATACTDGTVRVWDPFAAKQIGRPLAGHHGWVWAVCLVPGTTTGQTLLASCGDDRTVRIWDLRTGEQLGEPLTGHTNRVFCVCALPDPVNEGRFLLASAGSDGSVRFWNPLTRKEIGEPITGYPGILLTVCAMPPQSNERRTLLATTGYDGTVVVWDPATREQVGYPLASDAGPAWGICVLPSQEPDGPALLATTGSDGTVRVWDPTAGQPSGRLLNYRASGARKAEPPPASDSQQLAPSAATRQPSGRPMIQQTSSVRKVAVLPTSDLQQPSLLVTAGFDGTMRVWDPVVCRAVDHPLENVRITQTLFTVPGRTPAEGTLLAGADRDRRLYLWDPDTGERVGGPLGRSHGMARTGCVLMNHQASQRRPGLVIAIGGLDETVDLWDPVSGRCSGRIRTDHTEGVIEVCALPGYTADGRPAGRTFVATFGNDLTVRVWDPATGAPAGAPLVGHTSDIQDICSYSPGGGPAERVLLATVAFDGTLRVWDPVAGQQRGEPLVGHTASILGVCPLPANDPTAPTLLVTTGYDRTVRIWSPVTGREVHASLTGHTGCVSTACPLPDLRPDGVPGRYPLIASAGDDRTVRIWDPNTGRAVGEPLTESPDTIRAVIASEGTAAGCLILAGDGSLHAWDGATADLTAVPAPAPRRTTAATVHTTDDTPMLLAGDATGLVHWIDPGSDRRRWPPVRVDDGAVLALCPLDGSPLVAAAGRSGALVLLSLPHAADAPPGIGLRRLRGHSGPVRDLCVTNTRNEQLLISAGDDGTLRVWSVPAGTEYRSPLVGHDGPVWSLTALPRRRVSDGARVASASADGTVRLWDVCTGRPVTAPLTGHTDQVRALTCTTATDGRTLLVSGSFDGTVRLWDCMTGAAVHTIPVGVPVHALRQQRPDTRATERTAHGATVTVGLRTGVLVLDLSASIFPQRPTPRPLPPTQR</sequence>
<dbReference type="EMBL" id="BMVW01000018">
    <property type="protein sequence ID" value="GGZ35127.1"/>
    <property type="molecule type" value="Genomic_DNA"/>
</dbReference>
<accession>A0A918Q937</accession>
<protein>
    <recommendedName>
        <fullName evidence="7">WD40 repeat protein</fullName>
    </recommendedName>
</protein>
<dbReference type="PANTHER" id="PTHR22847">
    <property type="entry name" value="WD40 REPEAT PROTEIN"/>
    <property type="match status" value="1"/>
</dbReference>
<feature type="repeat" description="WD" evidence="3">
    <location>
        <begin position="893"/>
        <end position="937"/>
    </location>
</feature>
<evidence type="ECO:0000256" key="2">
    <source>
        <dbReference type="ARBA" id="ARBA00022737"/>
    </source>
</evidence>
<feature type="repeat" description="WD" evidence="3">
    <location>
        <begin position="987"/>
        <end position="1032"/>
    </location>
</feature>
<dbReference type="InterPro" id="IPR001680">
    <property type="entry name" value="WD40_rpt"/>
</dbReference>
<dbReference type="CDD" id="cd00200">
    <property type="entry name" value="WD40"/>
    <property type="match status" value="2"/>
</dbReference>
<proteinExistence type="predicted"/>
<dbReference type="SUPFAM" id="SSF101908">
    <property type="entry name" value="Putative isomerase YbhE"/>
    <property type="match status" value="1"/>
</dbReference>
<organism evidence="5 6">
    <name type="scientific">Streptomyces poonensis</name>
    <dbReference type="NCBI Taxonomy" id="68255"/>
    <lineage>
        <taxon>Bacteria</taxon>
        <taxon>Bacillati</taxon>
        <taxon>Actinomycetota</taxon>
        <taxon>Actinomycetes</taxon>
        <taxon>Kitasatosporales</taxon>
        <taxon>Streptomycetaceae</taxon>
        <taxon>Streptomyces</taxon>
    </lineage>
</organism>
<name>A0A918Q937_9ACTN</name>
<dbReference type="Proteomes" id="UP000622166">
    <property type="component" value="Unassembled WGS sequence"/>
</dbReference>
<dbReference type="RefSeq" id="WP_189865497.1">
    <property type="nucleotide sequence ID" value="NZ_BMVW01000018.1"/>
</dbReference>
<reference evidence="5" key="1">
    <citation type="journal article" date="2014" name="Int. J. Syst. Evol. Microbiol.">
        <title>Complete genome sequence of Corynebacterium casei LMG S-19264T (=DSM 44701T), isolated from a smear-ripened cheese.</title>
        <authorList>
            <consortium name="US DOE Joint Genome Institute (JGI-PGF)"/>
            <person name="Walter F."/>
            <person name="Albersmeier A."/>
            <person name="Kalinowski J."/>
            <person name="Ruckert C."/>
        </authorList>
    </citation>
    <scope>NUCLEOTIDE SEQUENCE</scope>
    <source>
        <strain evidence="5">JCM 4815</strain>
    </source>
</reference>
<dbReference type="PROSITE" id="PS50294">
    <property type="entry name" value="WD_REPEATS_REGION"/>
    <property type="match status" value="7"/>
</dbReference>
<feature type="repeat" description="WD" evidence="3">
    <location>
        <begin position="1153"/>
        <end position="1167"/>
    </location>
</feature>
<dbReference type="SUPFAM" id="SSF50978">
    <property type="entry name" value="WD40 repeat-like"/>
    <property type="match status" value="3"/>
</dbReference>
<evidence type="ECO:0000256" key="1">
    <source>
        <dbReference type="ARBA" id="ARBA00022574"/>
    </source>
</evidence>